<proteinExistence type="predicted"/>
<evidence type="ECO:0000259" key="1">
    <source>
        <dbReference type="Pfam" id="PF14082"/>
    </source>
</evidence>
<dbReference type="PATRIC" id="fig|707241.3.peg.4096"/>
<dbReference type="KEGG" id="smx:SM11_pC0085"/>
<keyword evidence="2" id="KW-0614">Plasmid</keyword>
<reference evidence="2 3" key="1">
    <citation type="journal article" date="2011" name="J. Biotechnol.">
        <title>The complete genome sequence of the dominant Sinorhizobium meliloti field isolate SM11 extends the S. meliloti pan-genome.</title>
        <authorList>
            <person name="Schneiker-Bekel S."/>
            <person name="Wibberg D."/>
            <person name="Bekel T."/>
            <person name="Blom J."/>
            <person name="Linke B."/>
            <person name="Neuweger H."/>
            <person name="Stiens M."/>
            <person name="Vorholter F.J."/>
            <person name="Weidner S."/>
            <person name="Goesmann A."/>
            <person name="Puhler A."/>
            <person name="Schluter A."/>
        </authorList>
    </citation>
    <scope>NUCLEOTIDE SEQUENCE [LARGE SCALE GENOMIC DNA]</scope>
    <source>
        <strain evidence="2 3">SM11</strain>
        <plasmid evidence="3">pSmeSM11c</plasmid>
    </source>
</reference>
<geneLocation type="plasmid" evidence="2 3">
    <name>pSmeSM11c</name>
</geneLocation>
<dbReference type="Pfam" id="PF14082">
    <property type="entry name" value="SduA_C"/>
    <property type="match status" value="1"/>
</dbReference>
<organism evidence="2 3">
    <name type="scientific">Sinorhizobium meliloti (strain SM11)</name>
    <dbReference type="NCBI Taxonomy" id="707241"/>
    <lineage>
        <taxon>Bacteria</taxon>
        <taxon>Pseudomonadati</taxon>
        <taxon>Pseudomonadota</taxon>
        <taxon>Alphaproteobacteria</taxon>
        <taxon>Hyphomicrobiales</taxon>
        <taxon>Rhizobiaceae</taxon>
        <taxon>Sinorhizobium/Ensifer group</taxon>
        <taxon>Sinorhizobium</taxon>
    </lineage>
</organism>
<dbReference type="EMBL" id="CP001831">
    <property type="protein sequence ID" value="AEH81158.1"/>
    <property type="molecule type" value="Genomic_DNA"/>
</dbReference>
<dbReference type="HOGENOM" id="CLU_059551_0_0_5"/>
<name>F7XAX4_SINMM</name>
<protein>
    <recommendedName>
        <fullName evidence="1">Shedu protein SduA C-terminal domain-containing protein</fullName>
    </recommendedName>
</protein>
<dbReference type="RefSeq" id="WP_014530939.1">
    <property type="nucleotide sequence ID" value="NC_017327.1"/>
</dbReference>
<dbReference type="Proteomes" id="UP000009045">
    <property type="component" value="Plasmid pSmeSM11c"/>
</dbReference>
<gene>
    <name evidence="2" type="ordered locus">SM11_pC0085</name>
</gene>
<evidence type="ECO:0000313" key="3">
    <source>
        <dbReference type="Proteomes" id="UP000009045"/>
    </source>
</evidence>
<sequence length="390" mass="44379">MSSEEEIFHNCKSDKTYASPAFKDFTGRKLRIANKVIDAQPGYEFAKVKEELVLRQTEAGRFQIKASFLEDDRSYRTVTIQKFTSKGNAKEYFSFGPHEMTALLKFMADIKRIHFPDDGRLNISDHDLEDLLLKPDQLRRIAADNQQLLAAIARNEITTEDVVALSYRRKQLGIFERLLSDAAYFDECVDKHGKGPEGLWQRFLEKNPWILGYSLSLINFGPLDDRKLEQTVRGHDLGGPGKRVDALLRSRAILNTAAFVELKHHRTELVSPDQYRSGIWAPSKELSGAVAQVQGTVAAALERWGASVRITDTDGESTGEMIYTTEPRSFVICGRLEEFEGEHGVNERKFGCFERFRRNLLRPEIITFDELYERARLIVSANDPNDSGQP</sequence>
<dbReference type="InterPro" id="IPR025359">
    <property type="entry name" value="SduA_C"/>
</dbReference>
<accession>F7XAX4</accession>
<dbReference type="AlphaFoldDB" id="F7XAX4"/>
<evidence type="ECO:0000313" key="2">
    <source>
        <dbReference type="EMBL" id="AEH81158.1"/>
    </source>
</evidence>
<feature type="domain" description="Shedu protein SduA C-terminal" evidence="1">
    <location>
        <begin position="197"/>
        <end position="372"/>
    </location>
</feature>